<feature type="region of interest" description="Disordered" evidence="2">
    <location>
        <begin position="918"/>
        <end position="951"/>
    </location>
</feature>
<feature type="region of interest" description="Disordered" evidence="2">
    <location>
        <begin position="1122"/>
        <end position="1280"/>
    </location>
</feature>
<gene>
    <name evidence="4" type="ORF">BGZ80_001532</name>
</gene>
<dbReference type="Gene3D" id="3.30.160.60">
    <property type="entry name" value="Classic Zinc Finger"/>
    <property type="match status" value="1"/>
</dbReference>
<evidence type="ECO:0000313" key="4">
    <source>
        <dbReference type="EMBL" id="KAG0010382.1"/>
    </source>
</evidence>
<accession>A0A9P6MQP3</accession>
<dbReference type="PROSITE" id="PS50157">
    <property type="entry name" value="ZINC_FINGER_C2H2_2"/>
    <property type="match status" value="1"/>
</dbReference>
<feature type="region of interest" description="Disordered" evidence="2">
    <location>
        <begin position="381"/>
        <end position="424"/>
    </location>
</feature>
<feature type="compositionally biased region" description="Acidic residues" evidence="2">
    <location>
        <begin position="1231"/>
        <end position="1260"/>
    </location>
</feature>
<proteinExistence type="predicted"/>
<evidence type="ECO:0000313" key="5">
    <source>
        <dbReference type="Proteomes" id="UP000703661"/>
    </source>
</evidence>
<keyword evidence="1" id="KW-0479">Metal-binding</keyword>
<dbReference type="InterPro" id="IPR036236">
    <property type="entry name" value="Znf_C2H2_sf"/>
</dbReference>
<keyword evidence="1" id="KW-0862">Zinc</keyword>
<dbReference type="GO" id="GO:0008270">
    <property type="term" value="F:zinc ion binding"/>
    <property type="evidence" value="ECO:0007669"/>
    <property type="project" value="UniProtKB-KW"/>
</dbReference>
<evidence type="ECO:0000259" key="3">
    <source>
        <dbReference type="PROSITE" id="PS50157"/>
    </source>
</evidence>
<feature type="domain" description="C2H2-type" evidence="3">
    <location>
        <begin position="800"/>
        <end position="829"/>
    </location>
</feature>
<dbReference type="InterPro" id="IPR013087">
    <property type="entry name" value="Znf_C2H2_type"/>
</dbReference>
<feature type="compositionally biased region" description="Basic and acidic residues" evidence="2">
    <location>
        <begin position="920"/>
        <end position="931"/>
    </location>
</feature>
<feature type="compositionally biased region" description="Polar residues" evidence="2">
    <location>
        <begin position="8"/>
        <end position="25"/>
    </location>
</feature>
<reference evidence="4" key="1">
    <citation type="journal article" date="2020" name="Fungal Divers.">
        <title>Resolving the Mortierellaceae phylogeny through synthesis of multi-gene phylogenetics and phylogenomics.</title>
        <authorList>
            <person name="Vandepol N."/>
            <person name="Liber J."/>
            <person name="Desiro A."/>
            <person name="Na H."/>
            <person name="Kennedy M."/>
            <person name="Barry K."/>
            <person name="Grigoriev I.V."/>
            <person name="Miller A.N."/>
            <person name="O'Donnell K."/>
            <person name="Stajich J.E."/>
            <person name="Bonito G."/>
        </authorList>
    </citation>
    <scope>NUCLEOTIDE SEQUENCE</scope>
    <source>
        <strain evidence="4">NRRL 2769</strain>
    </source>
</reference>
<feature type="region of interest" description="Disordered" evidence="2">
    <location>
        <begin position="845"/>
        <end position="871"/>
    </location>
</feature>
<organism evidence="4 5">
    <name type="scientific">Entomortierella chlamydospora</name>
    <dbReference type="NCBI Taxonomy" id="101097"/>
    <lineage>
        <taxon>Eukaryota</taxon>
        <taxon>Fungi</taxon>
        <taxon>Fungi incertae sedis</taxon>
        <taxon>Mucoromycota</taxon>
        <taxon>Mortierellomycotina</taxon>
        <taxon>Mortierellomycetes</taxon>
        <taxon>Mortierellales</taxon>
        <taxon>Mortierellaceae</taxon>
        <taxon>Entomortierella</taxon>
    </lineage>
</organism>
<feature type="compositionally biased region" description="Low complexity" evidence="2">
    <location>
        <begin position="1128"/>
        <end position="1140"/>
    </location>
</feature>
<keyword evidence="1" id="KW-0863">Zinc-finger</keyword>
<sequence>MTHIGQIPASSPKNDFNSQQAQSTPGPIMTHNEYGTTSGLILDPTMAVQTITTPTPAVSSKNTHHSVSNVPMLDAQTMVHANFSAAPTFNQAEGCFFPFEDQSQFPQEIIVPHSPDMFSWPQPSASSTEGADIEFISDLLFREFVNDYDPWVGCSQSQQHNSAIPEMVHEKHSSDSSYGHFLIDQHQEISEPSSVTSMNQQVFDISTFEAENTTASQISTPVAEKLDLASAFKPHSQHLHAQQQYQEPSVDVGIAPDGYFSLPVTTCSPAVLSFSSTSSSGAGPHPQLCDNQVTSNVSHDHGAYNMSTPEFLSSAFESATPSTAGPITPLYVPPTNPQLGCLTEANTMHLLRQLQEVQEKGRGPIQTVLEYVQGQTELHCTPGEQQQSSPPSLDGDGSSTQAGHNQAQLQRQSGQQATDQQQQQRLLVEEEIKREDAEKNEVGQYIASQDNVQECFKPEMNVSNNQDGCVSGLGADNYSPEFLPLPHSFLQSALRNASAIVDNGAAHESVVHAQAHGPSLPHITQVQIRNELDQHRRYLERSLNQSCDQSLTTTATIPPSRHPALSSTAGDSSRDNGNSLTQDQAVQEIYQAQLQLLEQFHSDTTSVVNLSPTAQGFNLNEDYHQCDHSQGDDMHHEFLLLQQPLSQQSLNLLSDYDIQNNGNSIVPDTLTTQQASVIQAQQQKLEELQKKIEQLQQLQEQRPIAPSDIAVPLSAIQALPKGGKTLLGLHPSSSPITLHTAQAGGRDRNLTAEVKQDFSDSILLNNGYENQQGLRSFQNASNDYPRMEFKHAYENQTLSIKCKVPSCTRTFASLGLLKSHMVSHQEDKPYWCDICSYDGVNPRPITDDPHSAGPSRSSSLRSVARSTANSTDQPKTLFYEVKRYKRNHDLLRHKREQHPPIEVKLQREAERIAARAARKARNEVQKKEKITARPKGKRSRASAPAPTMAKATTAGSEVVAAVQNHLPQQEDFGHMNKSQSPSLPADFNLGNGFERGVGMPFAFENSQSHHHHHHQQQQQQYHYEETSFYSNTNMPPGHVRAGNPVYHSQVQVQVQHVQNYYLSFPVTSPTLHPSNFSMSPHLNRVSFSPGSPVFGMFNNTPQMGPTAVYLDDDLPHAIIEPIDTSEEGSSSPDGSATSGSTKFDTRNPDTPDSCPVEDNVRVDSESEDCSTDEEDGDENGYQQLQQQRNHGQSLPTRTTTTPSPPPQQMLSKGNSGGSYMGRRRKRSSLDLTDEDSDDDDADENDDDDDDNDDDDNDDDYCPPNNRRSRQGQRNKIPRHA</sequence>
<dbReference type="SUPFAM" id="SSF57667">
    <property type="entry name" value="beta-beta-alpha zinc fingers"/>
    <property type="match status" value="1"/>
</dbReference>
<name>A0A9P6MQP3_9FUNG</name>
<evidence type="ECO:0000256" key="1">
    <source>
        <dbReference type="PROSITE-ProRule" id="PRU00042"/>
    </source>
</evidence>
<feature type="region of interest" description="Disordered" evidence="2">
    <location>
        <begin position="549"/>
        <end position="580"/>
    </location>
</feature>
<dbReference type="Proteomes" id="UP000703661">
    <property type="component" value="Unassembled WGS sequence"/>
</dbReference>
<feature type="compositionally biased region" description="Low complexity" evidence="2">
    <location>
        <begin position="388"/>
        <end position="399"/>
    </location>
</feature>
<dbReference type="AlphaFoldDB" id="A0A9P6MQP3"/>
<comment type="caution">
    <text evidence="4">The sequence shown here is derived from an EMBL/GenBank/DDBJ whole genome shotgun (WGS) entry which is preliminary data.</text>
</comment>
<feature type="compositionally biased region" description="Low complexity" evidence="2">
    <location>
        <begin position="941"/>
        <end position="951"/>
    </location>
</feature>
<feature type="compositionally biased region" description="Acidic residues" evidence="2">
    <location>
        <begin position="1165"/>
        <end position="1178"/>
    </location>
</feature>
<feature type="region of interest" description="Disordered" evidence="2">
    <location>
        <begin position="1"/>
        <end position="31"/>
    </location>
</feature>
<feature type="compositionally biased region" description="Polar residues" evidence="2">
    <location>
        <begin position="1180"/>
        <end position="1194"/>
    </location>
</feature>
<dbReference type="EMBL" id="JAAAID010001351">
    <property type="protein sequence ID" value="KAG0010382.1"/>
    <property type="molecule type" value="Genomic_DNA"/>
</dbReference>
<feature type="compositionally biased region" description="Basic residues" evidence="2">
    <location>
        <begin position="1266"/>
        <end position="1280"/>
    </location>
</feature>
<feature type="compositionally biased region" description="Low complexity" evidence="2">
    <location>
        <begin position="406"/>
        <end position="424"/>
    </location>
</feature>
<dbReference type="PROSITE" id="PS00028">
    <property type="entry name" value="ZINC_FINGER_C2H2_1"/>
    <property type="match status" value="1"/>
</dbReference>
<feature type="compositionally biased region" description="Polar residues" evidence="2">
    <location>
        <begin position="565"/>
        <end position="580"/>
    </location>
</feature>
<feature type="compositionally biased region" description="Low complexity" evidence="2">
    <location>
        <begin position="851"/>
        <end position="868"/>
    </location>
</feature>
<protein>
    <recommendedName>
        <fullName evidence="3">C2H2-type domain-containing protein</fullName>
    </recommendedName>
</protein>
<evidence type="ECO:0000256" key="2">
    <source>
        <dbReference type="SAM" id="MobiDB-lite"/>
    </source>
</evidence>
<keyword evidence="5" id="KW-1185">Reference proteome</keyword>